<accession>A0ABX7VW21</accession>
<dbReference type="EMBL" id="CP046956">
    <property type="protein sequence ID" value="QTM99970.1"/>
    <property type="molecule type" value="Genomic_DNA"/>
</dbReference>
<feature type="transmembrane region" description="Helical" evidence="3">
    <location>
        <begin position="12"/>
        <end position="34"/>
    </location>
</feature>
<evidence type="ECO:0000256" key="1">
    <source>
        <dbReference type="ARBA" id="ARBA00004241"/>
    </source>
</evidence>
<evidence type="ECO:0000256" key="2">
    <source>
        <dbReference type="ARBA" id="ARBA00023287"/>
    </source>
</evidence>
<name>A0ABX7VW21_9BACI</name>
<proteinExistence type="predicted"/>
<evidence type="ECO:0000313" key="5">
    <source>
        <dbReference type="Proteomes" id="UP000665043"/>
    </source>
</evidence>
<gene>
    <name evidence="4" type="ORF">ERJ70_12115</name>
</gene>
<evidence type="ECO:0000256" key="3">
    <source>
        <dbReference type="SAM" id="Phobius"/>
    </source>
</evidence>
<dbReference type="PROSITE" id="PS00409">
    <property type="entry name" value="PROKAR_NTER_METHYL"/>
    <property type="match status" value="1"/>
</dbReference>
<dbReference type="Pfam" id="PF07963">
    <property type="entry name" value="N_methyl"/>
    <property type="match status" value="1"/>
</dbReference>
<keyword evidence="3" id="KW-0472">Membrane</keyword>
<sequence length="139" mass="15373">MKMTNDKGFTLVELLAVLALLGLIIILAGSVTWFGQNQYTSQLEETKQQAEVRLALKQITKDVRQADSLTVTNNQLKLDEVVYRLNAGHLLRNGRMVAEGISDFQVEPTEQGAGVTLQIKGASDSHQLSEVSTVLYIRE</sequence>
<protein>
    <submittedName>
        <fullName evidence="4">Prepilin-type N-terminal cleavage/methylation domain-containing protein</fullName>
    </submittedName>
</protein>
<comment type="subcellular location">
    <subcellularLocation>
        <location evidence="1">Cell surface</location>
    </subcellularLocation>
</comment>
<keyword evidence="5" id="KW-1185">Reference proteome</keyword>
<organism evidence="4 5">
    <name type="scientific">Sediminibacillus dalangtanensis</name>
    <dbReference type="NCBI Taxonomy" id="2729421"/>
    <lineage>
        <taxon>Bacteria</taxon>
        <taxon>Bacillati</taxon>
        <taxon>Bacillota</taxon>
        <taxon>Bacilli</taxon>
        <taxon>Bacillales</taxon>
        <taxon>Bacillaceae</taxon>
        <taxon>Sediminibacillus</taxon>
    </lineage>
</organism>
<keyword evidence="2" id="KW-0178">Competence</keyword>
<dbReference type="Proteomes" id="UP000665043">
    <property type="component" value="Chromosome"/>
</dbReference>
<reference evidence="4 5" key="1">
    <citation type="submission" date="2019-12" db="EMBL/GenBank/DDBJ databases">
        <title>The whole genome sequencing of a strain isolated from a Mars analog, Dalangtan Playa.</title>
        <authorList>
            <person name="Huang T."/>
        </authorList>
    </citation>
    <scope>NUCLEOTIDE SEQUENCE [LARGE SCALE GENOMIC DNA]</scope>
    <source>
        <strain evidence="4 5">DP4-553-S</strain>
    </source>
</reference>
<keyword evidence="3" id="KW-1133">Transmembrane helix</keyword>
<evidence type="ECO:0000313" key="4">
    <source>
        <dbReference type="EMBL" id="QTM99970.1"/>
    </source>
</evidence>
<dbReference type="InterPro" id="IPR012902">
    <property type="entry name" value="N_methyl_site"/>
</dbReference>
<dbReference type="NCBIfam" id="TIGR02532">
    <property type="entry name" value="IV_pilin_GFxxxE"/>
    <property type="match status" value="1"/>
</dbReference>
<keyword evidence="3" id="KW-0812">Transmembrane</keyword>